<name>A0AAV7SP27_PLEWA</name>
<evidence type="ECO:0000313" key="2">
    <source>
        <dbReference type="Proteomes" id="UP001066276"/>
    </source>
</evidence>
<evidence type="ECO:0000313" key="1">
    <source>
        <dbReference type="EMBL" id="KAJ1165813.1"/>
    </source>
</evidence>
<reference evidence="1" key="1">
    <citation type="journal article" date="2022" name="bioRxiv">
        <title>Sequencing and chromosome-scale assembly of the giantPleurodeles waltlgenome.</title>
        <authorList>
            <person name="Brown T."/>
            <person name="Elewa A."/>
            <person name="Iarovenko S."/>
            <person name="Subramanian E."/>
            <person name="Araus A.J."/>
            <person name="Petzold A."/>
            <person name="Susuki M."/>
            <person name="Suzuki K.-i.T."/>
            <person name="Hayashi T."/>
            <person name="Toyoda A."/>
            <person name="Oliveira C."/>
            <person name="Osipova E."/>
            <person name="Leigh N.D."/>
            <person name="Simon A."/>
            <person name="Yun M.H."/>
        </authorList>
    </citation>
    <scope>NUCLEOTIDE SEQUENCE</scope>
    <source>
        <strain evidence="1">20211129_DDA</strain>
        <tissue evidence="1">Liver</tissue>
    </source>
</reference>
<sequence>MCEVMPKKRGVACPVAKELHRGPSRVPTRFLRGCRGIHGLFKRDDQLKGKKKATSLPGVCWPSREACMRHTSLGNLRVYILDSAELMRLALGRLPNL</sequence>
<protein>
    <submittedName>
        <fullName evidence="1">Uncharacterized protein</fullName>
    </submittedName>
</protein>
<proteinExistence type="predicted"/>
<dbReference type="EMBL" id="JANPWB010000008">
    <property type="protein sequence ID" value="KAJ1165813.1"/>
    <property type="molecule type" value="Genomic_DNA"/>
</dbReference>
<keyword evidence="2" id="KW-1185">Reference proteome</keyword>
<comment type="caution">
    <text evidence="1">The sequence shown here is derived from an EMBL/GenBank/DDBJ whole genome shotgun (WGS) entry which is preliminary data.</text>
</comment>
<accession>A0AAV7SP27</accession>
<dbReference type="Proteomes" id="UP001066276">
    <property type="component" value="Chromosome 4_2"/>
</dbReference>
<organism evidence="1 2">
    <name type="scientific">Pleurodeles waltl</name>
    <name type="common">Iberian ribbed newt</name>
    <dbReference type="NCBI Taxonomy" id="8319"/>
    <lineage>
        <taxon>Eukaryota</taxon>
        <taxon>Metazoa</taxon>
        <taxon>Chordata</taxon>
        <taxon>Craniata</taxon>
        <taxon>Vertebrata</taxon>
        <taxon>Euteleostomi</taxon>
        <taxon>Amphibia</taxon>
        <taxon>Batrachia</taxon>
        <taxon>Caudata</taxon>
        <taxon>Salamandroidea</taxon>
        <taxon>Salamandridae</taxon>
        <taxon>Pleurodelinae</taxon>
        <taxon>Pleurodeles</taxon>
    </lineage>
</organism>
<gene>
    <name evidence="1" type="ORF">NDU88_006230</name>
</gene>
<dbReference type="AlphaFoldDB" id="A0AAV7SP27"/>